<dbReference type="InterPro" id="IPR046904">
    <property type="entry name" value="ABC-3C_MC2"/>
</dbReference>
<organism evidence="1 2">
    <name type="scientific">Anaeromicropila populeti</name>
    <dbReference type="NCBI Taxonomy" id="37658"/>
    <lineage>
        <taxon>Bacteria</taxon>
        <taxon>Bacillati</taxon>
        <taxon>Bacillota</taxon>
        <taxon>Clostridia</taxon>
        <taxon>Lachnospirales</taxon>
        <taxon>Lachnospiraceae</taxon>
        <taxon>Anaeromicropila</taxon>
    </lineage>
</organism>
<dbReference type="OrthoDB" id="1666671at2"/>
<dbReference type="EMBL" id="FOYZ01000024">
    <property type="protein sequence ID" value="SFS08280.1"/>
    <property type="molecule type" value="Genomic_DNA"/>
</dbReference>
<dbReference type="STRING" id="37658.SAMN05661086_03653"/>
<evidence type="ECO:0000313" key="2">
    <source>
        <dbReference type="Proteomes" id="UP000199659"/>
    </source>
</evidence>
<reference evidence="1 2" key="1">
    <citation type="submission" date="2016-10" db="EMBL/GenBank/DDBJ databases">
        <authorList>
            <person name="de Groot N.N."/>
        </authorList>
    </citation>
    <scope>NUCLEOTIDE SEQUENCE [LARGE SCALE GENOMIC DNA]</scope>
    <source>
        <strain evidence="1 2">743A</strain>
    </source>
</reference>
<protein>
    <submittedName>
        <fullName evidence="1">Uncharacterized protein</fullName>
    </submittedName>
</protein>
<dbReference type="AlphaFoldDB" id="A0A1I6LXX5"/>
<accession>A0A1I6LXX5</accession>
<gene>
    <name evidence="1" type="ORF">SAMN05661086_03653</name>
</gene>
<evidence type="ECO:0000313" key="1">
    <source>
        <dbReference type="EMBL" id="SFS08280.1"/>
    </source>
</evidence>
<keyword evidence="2" id="KW-1185">Reference proteome</keyword>
<dbReference type="Pfam" id="PF20288">
    <property type="entry name" value="MC2"/>
    <property type="match status" value="1"/>
</dbReference>
<name>A0A1I6LXX5_9FIRM</name>
<sequence>MEKVFNSTFETSLRIMLLLSVCGYGITADRIAEYDLLTVYSRYFELSEQVLNGDNDFGFSEYAARRKSIQSTLKDMVLDGTVKVVRGRDGFQYAITEAGFSASKRMQSEYAVAYKKLAHITVQKFGNRTDSEIMDVINKASMKSLRR</sequence>
<proteinExistence type="predicted"/>
<dbReference type="Proteomes" id="UP000199659">
    <property type="component" value="Unassembled WGS sequence"/>
</dbReference>
<dbReference type="RefSeq" id="WP_092564281.1">
    <property type="nucleotide sequence ID" value="NZ_FOYZ01000024.1"/>
</dbReference>